<keyword evidence="2" id="KW-0812">Transmembrane</keyword>
<comment type="caution">
    <text evidence="3">The sequence shown here is derived from an EMBL/GenBank/DDBJ whole genome shotgun (WGS) entry which is preliminary data.</text>
</comment>
<protein>
    <submittedName>
        <fullName evidence="3">Uncharacterized protein</fullName>
    </submittedName>
</protein>
<feature type="transmembrane region" description="Helical" evidence="2">
    <location>
        <begin position="312"/>
        <end position="329"/>
    </location>
</feature>
<sequence>MGARFRRSIISVASASSIALSGASITPASATERADEHGSSAPDSTVGSTVSPSITPTDAAATRSREDSVDNRDVAGGQQYIFSIDSPAAPHTRTFNLGLNDSASVKEIDGFFFITDHDRPVIRISQPWAKDRNGNNVRTWFTTDGTTLTQHVDKLDKASYPIIADPRWTWGKISGHVYFSKEETKKVAAGGAGASAVGPFWFAVPPPFGPAIAGWWEKNSLHVTETATRAVAGDKCVELKVGYIGVAGGAIVTVLYGLSTAGVAGAGVVDNVNDHPVRAGALIVVLAAVAVLVGWTGLGIRSSRPAVCLNRVMILGLTTLMVVASIITWPQIGALIEAGCVLVVFLLIPSLQDWLKKEPPRPNNTSA</sequence>
<evidence type="ECO:0000256" key="2">
    <source>
        <dbReference type="SAM" id="Phobius"/>
    </source>
</evidence>
<reference evidence="3 4" key="1">
    <citation type="journal article" date="2015" name="Parasit. Vectors">
        <title>Draft genome of the scabies mite.</title>
        <authorList>
            <person name="Rider S.D.Jr."/>
            <person name="Morgan M.S."/>
            <person name="Arlian L.G."/>
        </authorList>
    </citation>
    <scope>NUCLEOTIDE SEQUENCE [LARGE SCALE GENOMIC DNA]</scope>
    <source>
        <strain evidence="3">Arlian Lab</strain>
    </source>
</reference>
<gene>
    <name evidence="3" type="ORF">QR98_0049690</name>
</gene>
<feature type="transmembrane region" description="Helical" evidence="2">
    <location>
        <begin position="279"/>
        <end position="300"/>
    </location>
</feature>
<feature type="region of interest" description="Disordered" evidence="1">
    <location>
        <begin position="24"/>
        <end position="72"/>
    </location>
</feature>
<evidence type="ECO:0000256" key="1">
    <source>
        <dbReference type="SAM" id="MobiDB-lite"/>
    </source>
</evidence>
<evidence type="ECO:0000313" key="3">
    <source>
        <dbReference type="EMBL" id="KPM06492.1"/>
    </source>
</evidence>
<name>A0A132A6B0_SARSC</name>
<feature type="transmembrane region" description="Helical" evidence="2">
    <location>
        <begin position="335"/>
        <end position="355"/>
    </location>
</feature>
<dbReference type="Proteomes" id="UP000616769">
    <property type="component" value="Unassembled WGS sequence"/>
</dbReference>
<organism evidence="3 4">
    <name type="scientific">Sarcoptes scabiei</name>
    <name type="common">Itch mite</name>
    <name type="synonym">Acarus scabiei</name>
    <dbReference type="NCBI Taxonomy" id="52283"/>
    <lineage>
        <taxon>Eukaryota</taxon>
        <taxon>Metazoa</taxon>
        <taxon>Ecdysozoa</taxon>
        <taxon>Arthropoda</taxon>
        <taxon>Chelicerata</taxon>
        <taxon>Arachnida</taxon>
        <taxon>Acari</taxon>
        <taxon>Acariformes</taxon>
        <taxon>Sarcoptiformes</taxon>
        <taxon>Astigmata</taxon>
        <taxon>Psoroptidia</taxon>
        <taxon>Sarcoptoidea</taxon>
        <taxon>Sarcoptidae</taxon>
        <taxon>Sarcoptinae</taxon>
        <taxon>Sarcoptes</taxon>
    </lineage>
</organism>
<feature type="compositionally biased region" description="Basic and acidic residues" evidence="1">
    <location>
        <begin position="63"/>
        <end position="72"/>
    </location>
</feature>
<keyword evidence="2" id="KW-0472">Membrane</keyword>
<feature type="compositionally biased region" description="Polar residues" evidence="1">
    <location>
        <begin position="41"/>
        <end position="56"/>
    </location>
</feature>
<dbReference type="VEuPathDB" id="VectorBase:SSCA007051"/>
<evidence type="ECO:0000313" key="4">
    <source>
        <dbReference type="Proteomes" id="UP000616769"/>
    </source>
</evidence>
<keyword evidence="2" id="KW-1133">Transmembrane helix</keyword>
<dbReference type="EMBL" id="JXLN01010906">
    <property type="protein sequence ID" value="KPM06492.1"/>
    <property type="molecule type" value="Genomic_DNA"/>
</dbReference>
<accession>A0A132A6B0</accession>
<dbReference type="AlphaFoldDB" id="A0A132A6B0"/>
<proteinExistence type="predicted"/>